<reference evidence="1" key="1">
    <citation type="submission" date="2021-02" db="EMBL/GenBank/DDBJ databases">
        <authorList>
            <person name="Dougan E. K."/>
            <person name="Rhodes N."/>
            <person name="Thang M."/>
            <person name="Chan C."/>
        </authorList>
    </citation>
    <scope>NUCLEOTIDE SEQUENCE</scope>
</reference>
<name>A0A812M7J5_9DINO</name>
<sequence>MPMGLFQATLSGKPEVLGWSGVGTSGSIGGLRGQGGAHIPFVSAGRDHLARIRREQQHGQTQHREMSAWNRYHCKAVAALCEGLPAITVLACAWWSLNYPPENPLMKMSWNYERVILFISAGSGMVELDFCCSGAVAREMRKSLRYEMLHLLFRFCHWATAGQE</sequence>
<proteinExistence type="predicted"/>
<evidence type="ECO:0000313" key="2">
    <source>
        <dbReference type="Proteomes" id="UP000604046"/>
    </source>
</evidence>
<gene>
    <name evidence="1" type="ORF">SNAT2548_LOCUS13413</name>
</gene>
<protein>
    <submittedName>
        <fullName evidence="1">Uncharacterized protein</fullName>
    </submittedName>
</protein>
<comment type="caution">
    <text evidence="1">The sequence shown here is derived from an EMBL/GenBank/DDBJ whole genome shotgun (WGS) entry which is preliminary data.</text>
</comment>
<dbReference type="AlphaFoldDB" id="A0A812M7J5"/>
<organism evidence="1 2">
    <name type="scientific">Symbiodinium natans</name>
    <dbReference type="NCBI Taxonomy" id="878477"/>
    <lineage>
        <taxon>Eukaryota</taxon>
        <taxon>Sar</taxon>
        <taxon>Alveolata</taxon>
        <taxon>Dinophyceae</taxon>
        <taxon>Suessiales</taxon>
        <taxon>Symbiodiniaceae</taxon>
        <taxon>Symbiodinium</taxon>
    </lineage>
</organism>
<dbReference type="OrthoDB" id="447834at2759"/>
<evidence type="ECO:0000313" key="1">
    <source>
        <dbReference type="EMBL" id="CAE7258260.1"/>
    </source>
</evidence>
<dbReference type="Proteomes" id="UP000604046">
    <property type="component" value="Unassembled WGS sequence"/>
</dbReference>
<dbReference type="EMBL" id="CAJNDS010001404">
    <property type="protein sequence ID" value="CAE7258260.1"/>
    <property type="molecule type" value="Genomic_DNA"/>
</dbReference>
<accession>A0A812M7J5</accession>
<keyword evidence="2" id="KW-1185">Reference proteome</keyword>